<organism evidence="1 2">
    <name type="scientific">Halocaridina rubra</name>
    <name type="common">Hawaiian red shrimp</name>
    <dbReference type="NCBI Taxonomy" id="373956"/>
    <lineage>
        <taxon>Eukaryota</taxon>
        <taxon>Metazoa</taxon>
        <taxon>Ecdysozoa</taxon>
        <taxon>Arthropoda</taxon>
        <taxon>Crustacea</taxon>
        <taxon>Multicrustacea</taxon>
        <taxon>Malacostraca</taxon>
        <taxon>Eumalacostraca</taxon>
        <taxon>Eucarida</taxon>
        <taxon>Decapoda</taxon>
        <taxon>Pleocyemata</taxon>
        <taxon>Caridea</taxon>
        <taxon>Atyoidea</taxon>
        <taxon>Atyidae</taxon>
        <taxon>Halocaridina</taxon>
    </lineage>
</organism>
<proteinExistence type="predicted"/>
<evidence type="ECO:0000313" key="1">
    <source>
        <dbReference type="EMBL" id="KAK7070990.1"/>
    </source>
</evidence>
<dbReference type="AlphaFoldDB" id="A0AAN9A3E3"/>
<gene>
    <name evidence="1" type="ORF">SK128_027385</name>
</gene>
<evidence type="ECO:0000313" key="2">
    <source>
        <dbReference type="Proteomes" id="UP001381693"/>
    </source>
</evidence>
<comment type="caution">
    <text evidence="1">The sequence shown here is derived from an EMBL/GenBank/DDBJ whole genome shotgun (WGS) entry which is preliminary data.</text>
</comment>
<accession>A0AAN9A3E3</accession>
<dbReference type="Proteomes" id="UP001381693">
    <property type="component" value="Unassembled WGS sequence"/>
</dbReference>
<sequence length="104" mass="11632">MSENVMDPDEVCIRHDSAPYFRASEIQYLALEDDLPCTVRILCELETAARTAMEDALPDTVTLHEGPVDERGQTVGDGDRVEGTLLEIDHIDEFHHVAVHALYP</sequence>
<dbReference type="EMBL" id="JAXCGZ010015176">
    <property type="protein sequence ID" value="KAK7070990.1"/>
    <property type="molecule type" value="Genomic_DNA"/>
</dbReference>
<reference evidence="1 2" key="1">
    <citation type="submission" date="2023-11" db="EMBL/GenBank/DDBJ databases">
        <title>Halocaridina rubra genome assembly.</title>
        <authorList>
            <person name="Smith C."/>
        </authorList>
    </citation>
    <scope>NUCLEOTIDE SEQUENCE [LARGE SCALE GENOMIC DNA]</scope>
    <source>
        <strain evidence="1">EP-1</strain>
        <tissue evidence="1">Whole</tissue>
    </source>
</reference>
<keyword evidence="2" id="KW-1185">Reference proteome</keyword>
<name>A0AAN9A3E3_HALRR</name>
<protein>
    <submittedName>
        <fullName evidence="1">Uncharacterized protein</fullName>
    </submittedName>
</protein>